<dbReference type="Pfam" id="PF01928">
    <property type="entry name" value="CYTH"/>
    <property type="match status" value="1"/>
</dbReference>
<dbReference type="SMART" id="SM01118">
    <property type="entry name" value="CYTH"/>
    <property type="match status" value="1"/>
</dbReference>
<dbReference type="InterPro" id="IPR023577">
    <property type="entry name" value="CYTH_domain"/>
</dbReference>
<keyword evidence="3" id="KW-1185">Reference proteome</keyword>
<feature type="domain" description="CYTH" evidence="1">
    <location>
        <begin position="4"/>
        <end position="191"/>
    </location>
</feature>
<reference evidence="2 3" key="1">
    <citation type="submission" date="2021-05" db="EMBL/GenBank/DDBJ databases">
        <title>Novel Bacillus species.</title>
        <authorList>
            <person name="Liu G."/>
        </authorList>
    </citation>
    <scope>NUCLEOTIDE SEQUENCE [LARGE SCALE GENOMIC DNA]</scope>
    <source>
        <strain evidence="2 3">FJAT-49682</strain>
    </source>
</reference>
<dbReference type="AlphaFoldDB" id="A0A942UME0"/>
<dbReference type="EMBL" id="JAGYPN010000001">
    <property type="protein sequence ID" value="MBS4221343.1"/>
    <property type="molecule type" value="Genomic_DNA"/>
</dbReference>
<dbReference type="Gene3D" id="2.40.320.10">
    <property type="entry name" value="Hypothetical Protein Pfu-838710-001"/>
    <property type="match status" value="1"/>
</dbReference>
<dbReference type="Proteomes" id="UP000676456">
    <property type="component" value="Unassembled WGS sequence"/>
</dbReference>
<dbReference type="RefSeq" id="WP_213097797.1">
    <property type="nucleotide sequence ID" value="NZ_JAGYPH010000001.1"/>
</dbReference>
<accession>A0A942UME0</accession>
<evidence type="ECO:0000259" key="1">
    <source>
        <dbReference type="PROSITE" id="PS51707"/>
    </source>
</evidence>
<evidence type="ECO:0000313" key="2">
    <source>
        <dbReference type="EMBL" id="MBS4221343.1"/>
    </source>
</evidence>
<proteinExistence type="predicted"/>
<gene>
    <name evidence="2" type="ORF">KHA91_01055</name>
</gene>
<dbReference type="InterPro" id="IPR009195">
    <property type="entry name" value="Uncharacterised_YjbK"/>
</dbReference>
<comment type="caution">
    <text evidence="2">The sequence shown here is derived from an EMBL/GenBank/DDBJ whole genome shotgun (WGS) entry which is preliminary data.</text>
</comment>
<dbReference type="PROSITE" id="PS51707">
    <property type="entry name" value="CYTH"/>
    <property type="match status" value="1"/>
</dbReference>
<protein>
    <submittedName>
        <fullName evidence="2">CYTH domain-containing protein</fullName>
    </submittedName>
</protein>
<organism evidence="2 3">
    <name type="scientific">Lederbergia citrea</name>
    <dbReference type="NCBI Taxonomy" id="2833581"/>
    <lineage>
        <taxon>Bacteria</taxon>
        <taxon>Bacillati</taxon>
        <taxon>Bacillota</taxon>
        <taxon>Bacilli</taxon>
        <taxon>Bacillales</taxon>
        <taxon>Bacillaceae</taxon>
        <taxon>Lederbergia</taxon>
    </lineage>
</organism>
<dbReference type="PIRSF" id="PIRSF012526">
    <property type="entry name" value="CYTH_UCP012526"/>
    <property type="match status" value="1"/>
</dbReference>
<evidence type="ECO:0000313" key="3">
    <source>
        <dbReference type="Proteomes" id="UP000676456"/>
    </source>
</evidence>
<name>A0A942UME0_9BACI</name>
<dbReference type="SUPFAM" id="SSF55154">
    <property type="entry name" value="CYTH-like phosphatases"/>
    <property type="match status" value="1"/>
</dbReference>
<dbReference type="CDD" id="cd07762">
    <property type="entry name" value="CYTH-like_Pase_1"/>
    <property type="match status" value="1"/>
</dbReference>
<dbReference type="InterPro" id="IPR033469">
    <property type="entry name" value="CYTH-like_dom_sf"/>
</dbReference>
<sequence length="191" mass="22002">MSRDIEIEFKNIVTKAEFQLLLHTFNISSSQFFNQKNHYFDTVNFALKNVNTALRVRELPRGFELTLKKPAKVGLLEINQPLSNVESNLLLANSIFPDGEVADEIEAMNIDVKTLELFGSLTTTRAETKYKNGLLVFDHSFYLGQEDFEIEYETIDWDIGQETFNHLLEELNIDRRPADSKIGRLYHAKIG</sequence>